<gene>
    <name evidence="2" type="ORF">HICCMSTLAB_LOCUS3380</name>
</gene>
<accession>A0A8J2H7P2</accession>
<feature type="transmembrane region" description="Helical" evidence="1">
    <location>
        <begin position="90"/>
        <end position="115"/>
    </location>
</feature>
<evidence type="ECO:0000313" key="3">
    <source>
        <dbReference type="Proteomes" id="UP000786811"/>
    </source>
</evidence>
<keyword evidence="1" id="KW-0472">Membrane</keyword>
<dbReference type="EMBL" id="CAJNRD030001118">
    <property type="protein sequence ID" value="CAG5081795.1"/>
    <property type="molecule type" value="Genomic_DNA"/>
</dbReference>
<name>A0A8J2H7P2_COTCN</name>
<dbReference type="AlphaFoldDB" id="A0A8J2H7P2"/>
<sequence>MSGGMRTTCRGTRRRCASVSRASRWFYFYCSPGSAGRGCCRLAASETLLGARPDLLWNYWSCRSPGCRLVAAEACVGLLHLAGLCRALRFGLIFLIQIPVLFASSLILRLLGFLLEGCCSGRMTAGNDSTTGIFHPVGFLWGLTLTGRI</sequence>
<keyword evidence="1" id="KW-0812">Transmembrane</keyword>
<dbReference type="Proteomes" id="UP000786811">
    <property type="component" value="Unassembled WGS sequence"/>
</dbReference>
<comment type="caution">
    <text evidence="2">The sequence shown here is derived from an EMBL/GenBank/DDBJ whole genome shotgun (WGS) entry which is preliminary data.</text>
</comment>
<evidence type="ECO:0000256" key="1">
    <source>
        <dbReference type="SAM" id="Phobius"/>
    </source>
</evidence>
<proteinExistence type="predicted"/>
<evidence type="ECO:0000313" key="2">
    <source>
        <dbReference type="EMBL" id="CAG5081795.1"/>
    </source>
</evidence>
<keyword evidence="3" id="KW-1185">Reference proteome</keyword>
<protein>
    <submittedName>
        <fullName evidence="2">Uncharacterized protein</fullName>
    </submittedName>
</protein>
<keyword evidence="1" id="KW-1133">Transmembrane helix</keyword>
<organism evidence="2 3">
    <name type="scientific">Cotesia congregata</name>
    <name type="common">Parasitoid wasp</name>
    <name type="synonym">Apanteles congregatus</name>
    <dbReference type="NCBI Taxonomy" id="51543"/>
    <lineage>
        <taxon>Eukaryota</taxon>
        <taxon>Metazoa</taxon>
        <taxon>Ecdysozoa</taxon>
        <taxon>Arthropoda</taxon>
        <taxon>Hexapoda</taxon>
        <taxon>Insecta</taxon>
        <taxon>Pterygota</taxon>
        <taxon>Neoptera</taxon>
        <taxon>Endopterygota</taxon>
        <taxon>Hymenoptera</taxon>
        <taxon>Apocrita</taxon>
        <taxon>Ichneumonoidea</taxon>
        <taxon>Braconidae</taxon>
        <taxon>Microgastrinae</taxon>
        <taxon>Cotesia</taxon>
    </lineage>
</organism>
<reference evidence="2" key="1">
    <citation type="submission" date="2021-04" db="EMBL/GenBank/DDBJ databases">
        <authorList>
            <person name="Chebbi M.A.C M."/>
        </authorList>
    </citation>
    <scope>NUCLEOTIDE SEQUENCE</scope>
</reference>